<evidence type="ECO:0000313" key="2">
    <source>
        <dbReference type="EMBL" id="KIZ19215.1"/>
    </source>
</evidence>
<keyword evidence="3" id="KW-1185">Reference proteome</keyword>
<accession>A0A0D7CTQ3</accession>
<dbReference type="Pfam" id="PF06197">
    <property type="entry name" value="DUF998"/>
    <property type="match status" value="1"/>
</dbReference>
<keyword evidence="1" id="KW-1133">Transmembrane helix</keyword>
<reference evidence="2 3" key="1">
    <citation type="submission" date="2014-09" db="EMBL/GenBank/DDBJ databases">
        <title>Draft genome sequence of Streptomyces natalensis ATCC 27448, producer of the antifungal pimaricin.</title>
        <authorList>
            <person name="Mendes M.V."/>
            <person name="Beites T."/>
            <person name="Pires S."/>
            <person name="Santos C.L."/>
            <person name="Moradas-Ferreira P."/>
        </authorList>
    </citation>
    <scope>NUCLEOTIDE SEQUENCE [LARGE SCALE GENOMIC DNA]</scope>
    <source>
        <strain evidence="2 3">ATCC 27448</strain>
    </source>
</reference>
<gene>
    <name evidence="2" type="ORF">SNA_01325</name>
</gene>
<evidence type="ECO:0000313" key="3">
    <source>
        <dbReference type="Proteomes" id="UP000032458"/>
    </source>
</evidence>
<keyword evidence="1" id="KW-0812">Transmembrane</keyword>
<sequence length="203" mass="21529">MLAVVPFLAVQLAVGAAWRTPYSWVRNNISDLGNVHCRTWDASRPRYVCSPLHDLMNASFAAHGALLLAGVLLTGRACWGRGARALTTRLLFLVNAAAWVLVGFVPADVDENLHVLGALGIMGVGNTALLCAAFLPRGALLAAIRPVTFALALLALTAAALFLTRHDPGLGMGTLERLAAFGTDAWVLVAAVTVLRRRRADTP</sequence>
<dbReference type="AlphaFoldDB" id="A0A0D7CTQ3"/>
<organism evidence="2 3">
    <name type="scientific">Streptomyces natalensis ATCC 27448</name>
    <dbReference type="NCBI Taxonomy" id="1240678"/>
    <lineage>
        <taxon>Bacteria</taxon>
        <taxon>Bacillati</taxon>
        <taxon>Actinomycetota</taxon>
        <taxon>Actinomycetes</taxon>
        <taxon>Kitasatosporales</taxon>
        <taxon>Streptomycetaceae</taxon>
        <taxon>Streptomyces</taxon>
    </lineage>
</organism>
<evidence type="ECO:0000256" key="1">
    <source>
        <dbReference type="SAM" id="Phobius"/>
    </source>
</evidence>
<feature type="transmembrane region" description="Helical" evidence="1">
    <location>
        <begin position="113"/>
        <end position="135"/>
    </location>
</feature>
<proteinExistence type="predicted"/>
<keyword evidence="1" id="KW-0472">Membrane</keyword>
<protein>
    <recommendedName>
        <fullName evidence="4">DUF998 domain-containing protein</fullName>
    </recommendedName>
</protein>
<dbReference type="PATRIC" id="fig|1240678.4.peg.288"/>
<comment type="caution">
    <text evidence="2">The sequence shown here is derived from an EMBL/GenBank/DDBJ whole genome shotgun (WGS) entry which is preliminary data.</text>
</comment>
<evidence type="ECO:0008006" key="4">
    <source>
        <dbReference type="Google" id="ProtNLM"/>
    </source>
</evidence>
<dbReference type="InterPro" id="IPR009339">
    <property type="entry name" value="DUF998"/>
</dbReference>
<feature type="transmembrane region" description="Helical" evidence="1">
    <location>
        <begin position="90"/>
        <end position="107"/>
    </location>
</feature>
<feature type="transmembrane region" description="Helical" evidence="1">
    <location>
        <begin position="178"/>
        <end position="195"/>
    </location>
</feature>
<dbReference type="Proteomes" id="UP000032458">
    <property type="component" value="Unassembled WGS sequence"/>
</dbReference>
<name>A0A0D7CTQ3_9ACTN</name>
<feature type="transmembrane region" description="Helical" evidence="1">
    <location>
        <begin position="60"/>
        <end position="78"/>
    </location>
</feature>
<dbReference type="EMBL" id="JRKI01000003">
    <property type="protein sequence ID" value="KIZ19215.1"/>
    <property type="molecule type" value="Genomic_DNA"/>
</dbReference>
<feature type="transmembrane region" description="Helical" evidence="1">
    <location>
        <begin position="147"/>
        <end position="166"/>
    </location>
</feature>